<dbReference type="InterPro" id="IPR000304">
    <property type="entry name" value="Pyrroline-COOH_reductase"/>
</dbReference>
<dbReference type="GO" id="GO:0055129">
    <property type="term" value="P:L-proline biosynthetic process"/>
    <property type="evidence" value="ECO:0007669"/>
    <property type="project" value="TreeGrafter"/>
</dbReference>
<dbReference type="Gene3D" id="1.10.3730.10">
    <property type="entry name" value="ProC C-terminal domain-like"/>
    <property type="match status" value="1"/>
</dbReference>
<dbReference type="Pfam" id="PF03807">
    <property type="entry name" value="F420_oxidored"/>
    <property type="match status" value="1"/>
</dbReference>
<keyword evidence="3" id="KW-0560">Oxidoreductase</keyword>
<comment type="similarity">
    <text evidence="1">Belongs to the pyrroline-5-carboxylate reductase family.</text>
</comment>
<dbReference type="HAMAP" id="MF_01925">
    <property type="entry name" value="P5C_reductase"/>
    <property type="match status" value="1"/>
</dbReference>
<gene>
    <name evidence="6" type="ORF">UFOPK4182_00149</name>
</gene>
<sequence length="273" mass="27839">MSTETKSLQPSQVGVIGGGVMGEALIAALIKFGIKASSICVTEKREDRAKELIAGYGICVCDLATNVSASDVLLLVVKPQDMASVLNEIKESIKAGALVITFAAGKSTSFISSNLGTDNPVIRVMPNTPALVSVGMSGMSRGAGVSDSEAAFVSAFLSATGKVVEVSEDLQDAITATSGSGPAYFFAFAEHMIQGAIALGLTQEIATILTAQTMLGAATLLDQSGKSATTLRENVTSPNGTTAAALASLSESDLAGIVTKAMKAARDRSQELA</sequence>
<evidence type="ECO:0000259" key="4">
    <source>
        <dbReference type="Pfam" id="PF03807"/>
    </source>
</evidence>
<keyword evidence="2" id="KW-0521">NADP</keyword>
<dbReference type="GO" id="GO:0004735">
    <property type="term" value="F:pyrroline-5-carboxylate reductase activity"/>
    <property type="evidence" value="ECO:0007669"/>
    <property type="project" value="InterPro"/>
</dbReference>
<dbReference type="InterPro" id="IPR028939">
    <property type="entry name" value="P5C_Rdtase_cat_N"/>
</dbReference>
<proteinExistence type="inferred from homology"/>
<evidence type="ECO:0000256" key="1">
    <source>
        <dbReference type="ARBA" id="ARBA00005525"/>
    </source>
</evidence>
<reference evidence="6" key="1">
    <citation type="submission" date="2020-05" db="EMBL/GenBank/DDBJ databases">
        <authorList>
            <person name="Chiriac C."/>
            <person name="Salcher M."/>
            <person name="Ghai R."/>
            <person name="Kavagutti S V."/>
        </authorList>
    </citation>
    <scope>NUCLEOTIDE SEQUENCE</scope>
</reference>
<feature type="domain" description="Pyrroline-5-carboxylate reductase catalytic N-terminal" evidence="4">
    <location>
        <begin position="12"/>
        <end position="105"/>
    </location>
</feature>
<dbReference type="EMBL" id="CAEUNI010000007">
    <property type="protein sequence ID" value="CAB4370543.1"/>
    <property type="molecule type" value="Genomic_DNA"/>
</dbReference>
<evidence type="ECO:0000313" key="6">
    <source>
        <dbReference type="EMBL" id="CAB4370543.1"/>
    </source>
</evidence>
<feature type="domain" description="Pyrroline-5-carboxylate reductase dimerisation" evidence="5">
    <location>
        <begin position="168"/>
        <end position="272"/>
    </location>
</feature>
<evidence type="ECO:0000256" key="3">
    <source>
        <dbReference type="ARBA" id="ARBA00023002"/>
    </source>
</evidence>
<dbReference type="AlphaFoldDB" id="A0A6J6AKQ2"/>
<dbReference type="InterPro" id="IPR036291">
    <property type="entry name" value="NAD(P)-bd_dom_sf"/>
</dbReference>
<dbReference type="PANTHER" id="PTHR11645:SF0">
    <property type="entry name" value="PYRROLINE-5-CARBOXYLATE REDUCTASE 3"/>
    <property type="match status" value="1"/>
</dbReference>
<dbReference type="SUPFAM" id="SSF51735">
    <property type="entry name" value="NAD(P)-binding Rossmann-fold domains"/>
    <property type="match status" value="1"/>
</dbReference>
<dbReference type="SUPFAM" id="SSF48179">
    <property type="entry name" value="6-phosphogluconate dehydrogenase C-terminal domain-like"/>
    <property type="match status" value="1"/>
</dbReference>
<organism evidence="6">
    <name type="scientific">freshwater metagenome</name>
    <dbReference type="NCBI Taxonomy" id="449393"/>
    <lineage>
        <taxon>unclassified sequences</taxon>
        <taxon>metagenomes</taxon>
        <taxon>ecological metagenomes</taxon>
    </lineage>
</organism>
<dbReference type="PANTHER" id="PTHR11645">
    <property type="entry name" value="PYRROLINE-5-CARBOXYLATE REDUCTASE"/>
    <property type="match status" value="1"/>
</dbReference>
<dbReference type="Gene3D" id="3.40.50.720">
    <property type="entry name" value="NAD(P)-binding Rossmann-like Domain"/>
    <property type="match status" value="1"/>
</dbReference>
<evidence type="ECO:0000256" key="2">
    <source>
        <dbReference type="ARBA" id="ARBA00022857"/>
    </source>
</evidence>
<dbReference type="PIRSF" id="PIRSF000193">
    <property type="entry name" value="Pyrrol-5-carb_rd"/>
    <property type="match status" value="1"/>
</dbReference>
<protein>
    <submittedName>
        <fullName evidence="6">Unannotated protein</fullName>
    </submittedName>
</protein>
<accession>A0A6J6AKQ2</accession>
<dbReference type="FunFam" id="1.10.3730.10:FF:000001">
    <property type="entry name" value="Pyrroline-5-carboxylate reductase"/>
    <property type="match status" value="1"/>
</dbReference>
<dbReference type="Pfam" id="PF14748">
    <property type="entry name" value="P5CR_dimer"/>
    <property type="match status" value="1"/>
</dbReference>
<dbReference type="InterPro" id="IPR008927">
    <property type="entry name" value="6-PGluconate_DH-like_C_sf"/>
</dbReference>
<evidence type="ECO:0000259" key="5">
    <source>
        <dbReference type="Pfam" id="PF14748"/>
    </source>
</evidence>
<name>A0A6J6AKQ2_9ZZZZ</name>
<dbReference type="InterPro" id="IPR029036">
    <property type="entry name" value="P5CR_dimer"/>
</dbReference>
<dbReference type="NCBIfam" id="TIGR00112">
    <property type="entry name" value="proC"/>
    <property type="match status" value="1"/>
</dbReference>